<feature type="region of interest" description="Disordered" evidence="1">
    <location>
        <begin position="36"/>
        <end position="61"/>
    </location>
</feature>
<keyword evidence="2" id="KW-0472">Membrane</keyword>
<evidence type="ECO:0000313" key="5">
    <source>
        <dbReference type="EMBL" id="KOM58587.1"/>
    </source>
</evidence>
<name>A0A0L9VUS5_PHAAN</name>
<evidence type="ECO:0000256" key="1">
    <source>
        <dbReference type="SAM" id="MobiDB-lite"/>
    </source>
</evidence>
<dbReference type="KEGG" id="var:108347050"/>
<sequence>MLNPKRYALYKIMTFLSMIQDANLVSKGFTGSLNINRREKHENDEKCKLPESPRRINSSSQDESEICGTVTGVEEIPSRIRAKHFPRTCGEKRRTAEMERAASWWATFALSLCSLSLKYSKPLLQAQPRHPLWLSIIAMLSFTLFACSATVMLLVGARFTHTQIIVMLIAFFALVLA</sequence>
<reference evidence="3 7" key="3">
    <citation type="submission" date="2020-05" db="EMBL/GenBank/DDBJ databases">
        <title>Vigna angularis (adzuki bean) Var. LongXiaoDou No. 4 denovo assembly.</title>
        <authorList>
            <person name="Xiang H."/>
        </authorList>
    </citation>
    <scope>NUCLEOTIDE SEQUENCE [LARGE SCALE GENOMIC DNA]</scope>
    <source>
        <tissue evidence="3">Leaf</tissue>
    </source>
</reference>
<evidence type="ECO:0000313" key="3">
    <source>
        <dbReference type="EMBL" id="KAG2381112.1"/>
    </source>
</evidence>
<dbReference type="Proteomes" id="UP000053144">
    <property type="component" value="Chromosome 11"/>
</dbReference>
<evidence type="ECO:0000256" key="2">
    <source>
        <dbReference type="SAM" id="Phobius"/>
    </source>
</evidence>
<dbReference type="AlphaFoldDB" id="A0A0L9VUS5"/>
<gene>
    <name evidence="3" type="ORF">HKW66_Vig0204850</name>
    <name evidence="4" type="ORF">LR48_Vigan11g162000</name>
    <name evidence="5" type="ORF">LR48_Vigan11g162100</name>
</gene>
<keyword evidence="2" id="KW-0812">Transmembrane</keyword>
<dbReference type="Gramene" id="KOM58586">
    <property type="protein sequence ID" value="KOM58586"/>
    <property type="gene ID" value="LR48_Vigan11g162000"/>
</dbReference>
<organism evidence="5 6">
    <name type="scientific">Phaseolus angularis</name>
    <name type="common">Azuki bean</name>
    <name type="synonym">Vigna angularis</name>
    <dbReference type="NCBI Taxonomy" id="3914"/>
    <lineage>
        <taxon>Eukaryota</taxon>
        <taxon>Viridiplantae</taxon>
        <taxon>Streptophyta</taxon>
        <taxon>Embryophyta</taxon>
        <taxon>Tracheophyta</taxon>
        <taxon>Spermatophyta</taxon>
        <taxon>Magnoliopsida</taxon>
        <taxon>eudicotyledons</taxon>
        <taxon>Gunneridae</taxon>
        <taxon>Pentapetalae</taxon>
        <taxon>rosids</taxon>
        <taxon>fabids</taxon>
        <taxon>Fabales</taxon>
        <taxon>Fabaceae</taxon>
        <taxon>Papilionoideae</taxon>
        <taxon>50 kb inversion clade</taxon>
        <taxon>NPAAA clade</taxon>
        <taxon>indigoferoid/millettioid clade</taxon>
        <taxon>Phaseoleae</taxon>
        <taxon>Vigna</taxon>
    </lineage>
</organism>
<dbReference type="EMBL" id="CM003381">
    <property type="protein sequence ID" value="KOM58586.1"/>
    <property type="molecule type" value="Genomic_DNA"/>
</dbReference>
<feature type="transmembrane region" description="Helical" evidence="2">
    <location>
        <begin position="132"/>
        <end position="153"/>
    </location>
</feature>
<dbReference type="Proteomes" id="UP000743370">
    <property type="component" value="Unassembled WGS sequence"/>
</dbReference>
<dbReference type="OrthoDB" id="1430616at2759"/>
<dbReference type="EMBL" id="JABFOF010000009">
    <property type="protein sequence ID" value="KAG2381112.1"/>
    <property type="molecule type" value="Genomic_DNA"/>
</dbReference>
<evidence type="ECO:0000313" key="7">
    <source>
        <dbReference type="Proteomes" id="UP000743370"/>
    </source>
</evidence>
<feature type="compositionally biased region" description="Basic and acidic residues" evidence="1">
    <location>
        <begin position="36"/>
        <end position="54"/>
    </location>
</feature>
<dbReference type="Gramene" id="KOM58587">
    <property type="protein sequence ID" value="KOM58587"/>
    <property type="gene ID" value="LR48_Vigan11g162100"/>
</dbReference>
<feature type="transmembrane region" description="Helical" evidence="2">
    <location>
        <begin position="159"/>
        <end position="176"/>
    </location>
</feature>
<protein>
    <submittedName>
        <fullName evidence="5">Uncharacterized protein</fullName>
    </submittedName>
</protein>
<evidence type="ECO:0000313" key="4">
    <source>
        <dbReference type="EMBL" id="KOM58586.1"/>
    </source>
</evidence>
<accession>A0A0L9VUS5</accession>
<evidence type="ECO:0000313" key="6">
    <source>
        <dbReference type="Proteomes" id="UP000053144"/>
    </source>
</evidence>
<dbReference type="EMBL" id="CM003381">
    <property type="protein sequence ID" value="KOM58587.1"/>
    <property type="molecule type" value="Genomic_DNA"/>
</dbReference>
<keyword evidence="2" id="KW-1133">Transmembrane helix</keyword>
<reference evidence="6" key="1">
    <citation type="journal article" date="2015" name="Proc. Natl. Acad. Sci. U.S.A.">
        <title>Genome sequencing of adzuki bean (Vigna angularis) provides insight into high starch and low fat accumulation and domestication.</title>
        <authorList>
            <person name="Yang K."/>
            <person name="Tian Z."/>
            <person name="Chen C."/>
            <person name="Luo L."/>
            <person name="Zhao B."/>
            <person name="Wang Z."/>
            <person name="Yu L."/>
            <person name="Li Y."/>
            <person name="Sun Y."/>
            <person name="Li W."/>
            <person name="Chen Y."/>
            <person name="Li Y."/>
            <person name="Zhang Y."/>
            <person name="Ai D."/>
            <person name="Zhao J."/>
            <person name="Shang C."/>
            <person name="Ma Y."/>
            <person name="Wu B."/>
            <person name="Wang M."/>
            <person name="Gao L."/>
            <person name="Sun D."/>
            <person name="Zhang P."/>
            <person name="Guo F."/>
            <person name="Wang W."/>
            <person name="Li Y."/>
            <person name="Wang J."/>
            <person name="Varshney R.K."/>
            <person name="Wang J."/>
            <person name="Ling H.Q."/>
            <person name="Wan P."/>
        </authorList>
    </citation>
    <scope>NUCLEOTIDE SEQUENCE</scope>
    <source>
        <strain evidence="6">cv. Jingnong 6</strain>
    </source>
</reference>
<proteinExistence type="predicted"/>
<reference evidence="5" key="2">
    <citation type="submission" date="2015-02" db="EMBL/GenBank/DDBJ databases">
        <authorList>
            <person name="Chooi Y.-H."/>
        </authorList>
    </citation>
    <scope>NUCLEOTIDE SEQUENCE</scope>
    <source>
        <tissue evidence="5">Seedling</tissue>
    </source>
</reference>